<evidence type="ECO:0000256" key="6">
    <source>
        <dbReference type="RuleBase" id="RU003983"/>
    </source>
</evidence>
<evidence type="ECO:0000256" key="2">
    <source>
        <dbReference type="ARBA" id="ARBA00022723"/>
    </source>
</evidence>
<dbReference type="Pfam" id="PF01435">
    <property type="entry name" value="Peptidase_M48"/>
    <property type="match status" value="1"/>
</dbReference>
<comment type="similarity">
    <text evidence="6">Belongs to the peptidase M48 family.</text>
</comment>
<evidence type="ECO:0000313" key="8">
    <source>
        <dbReference type="EMBL" id="CAI9117643.1"/>
    </source>
</evidence>
<keyword evidence="1 6" id="KW-0645">Protease</keyword>
<dbReference type="GO" id="GO:0004222">
    <property type="term" value="F:metalloendopeptidase activity"/>
    <property type="evidence" value="ECO:0007669"/>
    <property type="project" value="InterPro"/>
</dbReference>
<evidence type="ECO:0000313" key="9">
    <source>
        <dbReference type="Proteomes" id="UP001161247"/>
    </source>
</evidence>
<sequence length="263" mass="30999">MLGALRWEYEGMENHGLLRSPERPECIRVIRISREILQPTYQMLGLKNDFHISVYEPKKELEMPKERDVIDDTYWFDFYKKGMDYYSFHPPKIIRNKPPTELAKFEIKHGGEHFEGLNWEVMVVFHNIDNASSYPNGRIMVYSETLTNPDITDAHLAFTLGHETPIFNFFSRRMEAEADRIGMFMAAAGYDPIHAPEYFQLIDDGTDCDFWSTHPSAKKRAEMLRKDDVMRKADELFKLVRNSKFIHELNSAPIYMKKSYRLL</sequence>
<dbReference type="GO" id="GO:0046872">
    <property type="term" value="F:metal ion binding"/>
    <property type="evidence" value="ECO:0007669"/>
    <property type="project" value="UniProtKB-KW"/>
</dbReference>
<comment type="cofactor">
    <cofactor evidence="6">
        <name>Zn(2+)</name>
        <dbReference type="ChEBI" id="CHEBI:29105"/>
    </cofactor>
    <text evidence="6">Binds 1 zinc ion per subunit.</text>
</comment>
<feature type="domain" description="Peptidase M48" evidence="7">
    <location>
        <begin position="165"/>
        <end position="226"/>
    </location>
</feature>
<dbReference type="GO" id="GO:0051603">
    <property type="term" value="P:proteolysis involved in protein catabolic process"/>
    <property type="evidence" value="ECO:0007669"/>
    <property type="project" value="TreeGrafter"/>
</dbReference>
<evidence type="ECO:0000256" key="5">
    <source>
        <dbReference type="ARBA" id="ARBA00023049"/>
    </source>
</evidence>
<evidence type="ECO:0000256" key="1">
    <source>
        <dbReference type="ARBA" id="ARBA00022670"/>
    </source>
</evidence>
<dbReference type="Proteomes" id="UP001161247">
    <property type="component" value="Chromosome 9"/>
</dbReference>
<keyword evidence="2" id="KW-0479">Metal-binding</keyword>
<keyword evidence="3 6" id="KW-0378">Hydrolase</keyword>
<evidence type="ECO:0000256" key="4">
    <source>
        <dbReference type="ARBA" id="ARBA00022833"/>
    </source>
</evidence>
<organism evidence="8 9">
    <name type="scientific">Oldenlandia corymbosa var. corymbosa</name>
    <dbReference type="NCBI Taxonomy" id="529605"/>
    <lineage>
        <taxon>Eukaryota</taxon>
        <taxon>Viridiplantae</taxon>
        <taxon>Streptophyta</taxon>
        <taxon>Embryophyta</taxon>
        <taxon>Tracheophyta</taxon>
        <taxon>Spermatophyta</taxon>
        <taxon>Magnoliopsida</taxon>
        <taxon>eudicotyledons</taxon>
        <taxon>Gunneridae</taxon>
        <taxon>Pentapetalae</taxon>
        <taxon>asterids</taxon>
        <taxon>lamiids</taxon>
        <taxon>Gentianales</taxon>
        <taxon>Rubiaceae</taxon>
        <taxon>Rubioideae</taxon>
        <taxon>Spermacoceae</taxon>
        <taxon>Hedyotis-Oldenlandia complex</taxon>
        <taxon>Oldenlandia</taxon>
    </lineage>
</organism>
<dbReference type="PANTHER" id="PTHR22726">
    <property type="entry name" value="METALLOENDOPEPTIDASE OMA1"/>
    <property type="match status" value="1"/>
</dbReference>
<keyword evidence="4 6" id="KW-0862">Zinc</keyword>
<evidence type="ECO:0000259" key="7">
    <source>
        <dbReference type="Pfam" id="PF01435"/>
    </source>
</evidence>
<proteinExistence type="inferred from homology"/>
<reference evidence="8" key="1">
    <citation type="submission" date="2023-03" db="EMBL/GenBank/DDBJ databases">
        <authorList>
            <person name="Julca I."/>
        </authorList>
    </citation>
    <scope>NUCLEOTIDE SEQUENCE</scope>
</reference>
<protein>
    <submittedName>
        <fullName evidence="8">OLC1v1019081C1</fullName>
    </submittedName>
</protein>
<gene>
    <name evidence="8" type="ORF">OLC1_LOCUS23674</name>
</gene>
<dbReference type="PANTHER" id="PTHR22726:SF1">
    <property type="entry name" value="METALLOENDOPEPTIDASE OMA1, MITOCHONDRIAL"/>
    <property type="match status" value="1"/>
</dbReference>
<keyword evidence="5 6" id="KW-0482">Metalloprotease</keyword>
<evidence type="ECO:0000256" key="3">
    <source>
        <dbReference type="ARBA" id="ARBA00022801"/>
    </source>
</evidence>
<dbReference type="EMBL" id="OX459126">
    <property type="protein sequence ID" value="CAI9117643.1"/>
    <property type="molecule type" value="Genomic_DNA"/>
</dbReference>
<dbReference type="GO" id="GO:0016020">
    <property type="term" value="C:membrane"/>
    <property type="evidence" value="ECO:0007669"/>
    <property type="project" value="TreeGrafter"/>
</dbReference>
<name>A0AAV1ED55_OLDCO</name>
<dbReference type="InterPro" id="IPR001915">
    <property type="entry name" value="Peptidase_M48"/>
</dbReference>
<dbReference type="InterPro" id="IPR051156">
    <property type="entry name" value="Mito/Outer_Membr_Metalloprot"/>
</dbReference>
<dbReference type="AlphaFoldDB" id="A0AAV1ED55"/>
<accession>A0AAV1ED55</accession>
<keyword evidence="9" id="KW-1185">Reference proteome</keyword>